<dbReference type="RefSeq" id="WP_088874459.1">
    <property type="nucleotide sequence ID" value="NZ_CP022112.1"/>
</dbReference>
<reference evidence="2 3" key="1">
    <citation type="submission" date="2017-06" db="EMBL/GenBank/DDBJ databases">
        <title>Complete genome sequence of Nitrospirillum amazonense strain CBAmC, an endophytic nitrogen-fixing and plant growth-promoting bacterium, isolated from sugarcane.</title>
        <authorList>
            <person name="Schwab S."/>
            <person name="dos Santos Teixeira K.R."/>
            <person name="Simoes Araujo J.L."/>
            <person name="Soares Vidal M."/>
            <person name="Borges de Freitas H.R."/>
            <person name="Rivello Crivelaro A.L."/>
            <person name="Bueno de Camargo Nunes A."/>
            <person name="dos Santos C.M."/>
            <person name="Palmeira da Silva Rosa D."/>
            <person name="da Silva Padilha D."/>
            <person name="da Silva E."/>
            <person name="Araujo Terra L."/>
            <person name="Soares Mendes V."/>
            <person name="Farinelli L."/>
            <person name="Magalhaes Cruz L."/>
            <person name="Baldani J.I."/>
        </authorList>
    </citation>
    <scope>NUCLEOTIDE SEQUENCE [LARGE SCALE GENOMIC DNA]</scope>
    <source>
        <strain evidence="2 3">CBAmC</strain>
    </source>
</reference>
<gene>
    <name evidence="2" type="ORF">Y958_23945</name>
</gene>
<dbReference type="GO" id="GO:0006749">
    <property type="term" value="P:glutathione metabolic process"/>
    <property type="evidence" value="ECO:0007669"/>
    <property type="project" value="TreeGrafter"/>
</dbReference>
<dbReference type="GO" id="GO:0017168">
    <property type="term" value="F:5-oxoprolinase (ATP-hydrolyzing) activity"/>
    <property type="evidence" value="ECO:0007669"/>
    <property type="project" value="TreeGrafter"/>
</dbReference>
<dbReference type="Proteomes" id="UP000197153">
    <property type="component" value="Chromosome 3"/>
</dbReference>
<feature type="domain" description="Hydantoinase B/oxoprolinase" evidence="1">
    <location>
        <begin position="8"/>
        <end position="520"/>
    </location>
</feature>
<dbReference type="PANTHER" id="PTHR11365:SF23">
    <property type="entry name" value="HYPOTHETICAL 5-OXOPROLINASE (EUROFUNG)-RELATED"/>
    <property type="match status" value="1"/>
</dbReference>
<protein>
    <submittedName>
        <fullName evidence="2">5-oxoprolinase</fullName>
    </submittedName>
</protein>
<keyword evidence="3" id="KW-1185">Reference proteome</keyword>
<evidence type="ECO:0000313" key="2">
    <source>
        <dbReference type="EMBL" id="ASG24000.1"/>
    </source>
</evidence>
<dbReference type="GO" id="GO:0005829">
    <property type="term" value="C:cytosol"/>
    <property type="evidence" value="ECO:0007669"/>
    <property type="project" value="TreeGrafter"/>
</dbReference>
<dbReference type="PANTHER" id="PTHR11365">
    <property type="entry name" value="5-OXOPROLINASE RELATED"/>
    <property type="match status" value="1"/>
</dbReference>
<accession>A0A248JZL9</accession>
<dbReference type="Pfam" id="PF02538">
    <property type="entry name" value="Hydantoinase_B"/>
    <property type="match status" value="1"/>
</dbReference>
<dbReference type="EMBL" id="CP022112">
    <property type="protein sequence ID" value="ASG24000.1"/>
    <property type="molecule type" value="Genomic_DNA"/>
</dbReference>
<organism evidence="2 3">
    <name type="scientific">Nitrospirillum viridazoti CBAmc</name>
    <dbReference type="NCBI Taxonomy" id="1441467"/>
    <lineage>
        <taxon>Bacteria</taxon>
        <taxon>Pseudomonadati</taxon>
        <taxon>Pseudomonadota</taxon>
        <taxon>Alphaproteobacteria</taxon>
        <taxon>Rhodospirillales</taxon>
        <taxon>Azospirillaceae</taxon>
        <taxon>Nitrospirillum</taxon>
        <taxon>Nitrospirillum viridazoti</taxon>
    </lineage>
</organism>
<evidence type="ECO:0000259" key="1">
    <source>
        <dbReference type="Pfam" id="PF02538"/>
    </source>
</evidence>
<name>A0A248JZL9_9PROT</name>
<dbReference type="KEGG" id="nao:Y958_23945"/>
<proteinExistence type="predicted"/>
<dbReference type="InterPro" id="IPR003692">
    <property type="entry name" value="Hydantoinase_B"/>
</dbReference>
<evidence type="ECO:0000313" key="3">
    <source>
        <dbReference type="Proteomes" id="UP000197153"/>
    </source>
</evidence>
<sequence>MTAALNELRTQVIWTRLISIVEEQAQTLMRTAFSTTVRDAGDLSAALFDLEGRLIAEAVTGTPGHVNSMAAGVRHFLAKFPVPTMAEGDHFITNDPWLTAGHLHDVTVLSPAFHQGRIVGLFGVCCHQVDIGGLGQGPDGRSVFEEGLQIPLMKLASRGVLNQDLLDILCLNVRTPLQVRGDVLSYISSNESAARRLSAMLAEFRLDDLAGVADYIVDRSLAATRAEIARLPQGSWTSSLTIDGYDHPITLRARLTIDGERILVDYEGTDACVPRGINVVLNYCRAYTIFGLRCVISPEVPNNYGALLPFEVVAPEGSIVNVQRPWPVAARHVIGQMLPDLVFGCLSQAIPDRVPAEGSSCLWSVQLRGRQPAGEPQAGESFDAIFFNSGGSGARPSQDGLSGTAFPSGVRAMPVEITENSAPIVIWRKELLTDSGGIGERRGGLGQRVEVAMRDGSAFEVLAMFERVDHPAQGRDGGGDGSQGSVRLASGKAMQAKGLQQIPAGDRLVLDIPGGAGLGAATSRAADLVARDVEEGFVSAEAAARLYGSGVG</sequence>
<dbReference type="InterPro" id="IPR045079">
    <property type="entry name" value="Oxoprolinase-like"/>
</dbReference>
<dbReference type="AlphaFoldDB" id="A0A248JZL9"/>